<sequence>MKVAVFAVLVCAMVAVNGAPSKRFLENFGFGGLQKCPFPAMCFIDPCSLATCAGNPDATCRQGCACSAVWTDISGKTITC</sequence>
<feature type="chain" id="PRO_5042981636" evidence="1">
    <location>
        <begin position="19"/>
        <end position="80"/>
    </location>
</feature>
<protein>
    <submittedName>
        <fullName evidence="2">Uncharacterized protein</fullName>
    </submittedName>
</protein>
<keyword evidence="3" id="KW-1185">Reference proteome</keyword>
<gene>
    <name evidence="2" type="ORF">SNE40_012224</name>
</gene>
<evidence type="ECO:0000313" key="2">
    <source>
        <dbReference type="EMBL" id="KAK6179996.1"/>
    </source>
</evidence>
<proteinExistence type="predicted"/>
<name>A0AAN8PVJ7_PATCE</name>
<dbReference type="Proteomes" id="UP001347796">
    <property type="component" value="Unassembled WGS sequence"/>
</dbReference>
<reference evidence="2 3" key="1">
    <citation type="submission" date="2024-01" db="EMBL/GenBank/DDBJ databases">
        <title>The genome of the rayed Mediterranean limpet Patella caerulea (Linnaeus, 1758).</title>
        <authorList>
            <person name="Anh-Thu Weber A."/>
            <person name="Halstead-Nussloch G."/>
        </authorList>
    </citation>
    <scope>NUCLEOTIDE SEQUENCE [LARGE SCALE GENOMIC DNA]</scope>
    <source>
        <strain evidence="2">AATW-2023a</strain>
        <tissue evidence="2">Whole specimen</tissue>
    </source>
</reference>
<evidence type="ECO:0000256" key="1">
    <source>
        <dbReference type="SAM" id="SignalP"/>
    </source>
</evidence>
<evidence type="ECO:0000313" key="3">
    <source>
        <dbReference type="Proteomes" id="UP001347796"/>
    </source>
</evidence>
<organism evidence="2 3">
    <name type="scientific">Patella caerulea</name>
    <name type="common">Rayed Mediterranean limpet</name>
    <dbReference type="NCBI Taxonomy" id="87958"/>
    <lineage>
        <taxon>Eukaryota</taxon>
        <taxon>Metazoa</taxon>
        <taxon>Spiralia</taxon>
        <taxon>Lophotrochozoa</taxon>
        <taxon>Mollusca</taxon>
        <taxon>Gastropoda</taxon>
        <taxon>Patellogastropoda</taxon>
        <taxon>Patelloidea</taxon>
        <taxon>Patellidae</taxon>
        <taxon>Patella</taxon>
    </lineage>
</organism>
<accession>A0AAN8PVJ7</accession>
<comment type="caution">
    <text evidence="2">The sequence shown here is derived from an EMBL/GenBank/DDBJ whole genome shotgun (WGS) entry which is preliminary data.</text>
</comment>
<keyword evidence="1" id="KW-0732">Signal</keyword>
<feature type="signal peptide" evidence="1">
    <location>
        <begin position="1"/>
        <end position="18"/>
    </location>
</feature>
<dbReference type="EMBL" id="JAZGQO010000008">
    <property type="protein sequence ID" value="KAK6179996.1"/>
    <property type="molecule type" value="Genomic_DNA"/>
</dbReference>
<dbReference type="AlphaFoldDB" id="A0AAN8PVJ7"/>